<dbReference type="AlphaFoldDB" id="A0A523BAJ2"/>
<dbReference type="GO" id="GO:0016614">
    <property type="term" value="F:oxidoreductase activity, acting on CH-OH group of donors"/>
    <property type="evidence" value="ECO:0007669"/>
    <property type="project" value="InterPro"/>
</dbReference>
<sequence length="389" mass="42590">MFIIVGSGAGGATIAKELACVGKEVLIIERGSEIPTINASKSYNIVRSGIEIWHNICLGGTTLVSLGNAVRANIDELNDFYLEAERELNVKNVPYHHMGNATKMLLEVSSDWKVMPKHIDFSKCKSCGKCPFGCPCNAKWDSTHFIREALMRGAKLMLNSPVEKVIIRNNKAIGVKLLNGKEIFGDTIILSAGSIETPRILIRSGIDYVGDNLFVDAFITIGGIIKDKKPGLNKELNMAIFIKREDYLISPHYSTFLLQNLLSRGIKANPDDIIGLMVKIADEPIGIVSEDKVLKNLTKRDLEKLEKGKKEAEELLLRVGVDYDSIVSTHIRGAHPGGTCSKITNGYEPILESLYLSDASTIKGPFGLPPILTIISKAKKLSSILTSRA</sequence>
<dbReference type="PANTHER" id="PTHR46056:SF12">
    <property type="entry name" value="LONG-CHAIN-ALCOHOL OXIDASE"/>
    <property type="match status" value="1"/>
</dbReference>
<accession>A0A523BAJ2</accession>
<dbReference type="InterPro" id="IPR000172">
    <property type="entry name" value="GMC_OxRdtase_N"/>
</dbReference>
<name>A0A523BAJ2_9CREN</name>
<evidence type="ECO:0000256" key="4">
    <source>
        <dbReference type="ARBA" id="ARBA00023002"/>
    </source>
</evidence>
<protein>
    <submittedName>
        <fullName evidence="7">Ferredoxin</fullName>
    </submittedName>
</protein>
<dbReference type="Proteomes" id="UP000316080">
    <property type="component" value="Unassembled WGS sequence"/>
</dbReference>
<dbReference type="Pfam" id="PF13450">
    <property type="entry name" value="NAD_binding_8"/>
    <property type="match status" value="1"/>
</dbReference>
<evidence type="ECO:0000256" key="1">
    <source>
        <dbReference type="ARBA" id="ARBA00010790"/>
    </source>
</evidence>
<gene>
    <name evidence="7" type="ORF">DSO09_05930</name>
    <name evidence="6" type="ORF">EF809_05240</name>
</gene>
<dbReference type="PROSITE" id="PS51379">
    <property type="entry name" value="4FE4S_FER_2"/>
    <property type="match status" value="1"/>
</dbReference>
<dbReference type="EMBL" id="RXIH01000043">
    <property type="protein sequence ID" value="RZN55492.1"/>
    <property type="molecule type" value="Genomic_DNA"/>
</dbReference>
<reference evidence="7 9" key="1">
    <citation type="journal article" date="2019" name="Nat. Microbiol.">
        <title>Expanding anaerobic alkane metabolism in the domain of Archaea.</title>
        <authorList>
            <person name="Wang Y."/>
            <person name="Wegener G."/>
            <person name="Hou J."/>
            <person name="Wang F."/>
            <person name="Xiao X."/>
        </authorList>
    </citation>
    <scope>NUCLEOTIDE SEQUENCE [LARGE SCALE GENOMIC DNA]</scope>
    <source>
        <strain evidence="7">WYZ-LMO11</strain>
    </source>
</reference>
<dbReference type="Pfam" id="PF00732">
    <property type="entry name" value="GMC_oxred_N"/>
    <property type="match status" value="1"/>
</dbReference>
<dbReference type="InterPro" id="IPR017896">
    <property type="entry name" value="4Fe4S_Fe-S-bd"/>
</dbReference>
<keyword evidence="3" id="KW-0274">FAD</keyword>
<dbReference type="SUPFAM" id="SSF51905">
    <property type="entry name" value="FAD/NAD(P)-binding domain"/>
    <property type="match status" value="1"/>
</dbReference>
<organism evidence="7 9">
    <name type="scientific">Thermoproteota archaeon</name>
    <dbReference type="NCBI Taxonomy" id="2056631"/>
    <lineage>
        <taxon>Archaea</taxon>
        <taxon>Thermoproteota</taxon>
    </lineage>
</organism>
<dbReference type="Gene3D" id="3.50.50.60">
    <property type="entry name" value="FAD/NAD(P)-binding domain"/>
    <property type="match status" value="1"/>
</dbReference>
<keyword evidence="2" id="KW-0285">Flavoprotein</keyword>
<dbReference type="GO" id="GO:0050660">
    <property type="term" value="F:flavin adenine dinucleotide binding"/>
    <property type="evidence" value="ECO:0007669"/>
    <property type="project" value="InterPro"/>
</dbReference>
<dbReference type="EMBL" id="QNVI01000062">
    <property type="protein sequence ID" value="TDA37882.1"/>
    <property type="molecule type" value="Genomic_DNA"/>
</dbReference>
<comment type="similarity">
    <text evidence="1">Belongs to the GMC oxidoreductase family.</text>
</comment>
<reference evidence="6 8" key="2">
    <citation type="journal article" date="2019" name="Nat. Microbiol.">
        <title>Wide diversity of methane and short-chain alkane metabolisms in uncultured archaea.</title>
        <authorList>
            <person name="Borrel G."/>
            <person name="Adam P.S."/>
            <person name="McKay L.J."/>
            <person name="Chen L.X."/>
            <person name="Sierra-Garcia I.N."/>
            <person name="Sieber C.M."/>
            <person name="Letourneur Q."/>
            <person name="Ghozlane A."/>
            <person name="Andersen G.L."/>
            <person name="Li W.J."/>
            <person name="Hallam S.J."/>
            <person name="Muyzer G."/>
            <person name="de Oliveira V.M."/>
            <person name="Inskeep W.P."/>
            <person name="Banfield J.F."/>
            <person name="Gribaldo S."/>
        </authorList>
    </citation>
    <scope>NUCLEOTIDE SEQUENCE [LARGE SCALE GENOMIC DNA]</scope>
    <source>
        <strain evidence="6">Verst-YHS</strain>
    </source>
</reference>
<dbReference type="Proteomes" id="UP000317265">
    <property type="component" value="Unassembled WGS sequence"/>
</dbReference>
<evidence type="ECO:0000313" key="7">
    <source>
        <dbReference type="EMBL" id="TDA37882.1"/>
    </source>
</evidence>
<evidence type="ECO:0000259" key="5">
    <source>
        <dbReference type="PROSITE" id="PS51379"/>
    </source>
</evidence>
<evidence type="ECO:0000256" key="2">
    <source>
        <dbReference type="ARBA" id="ARBA00022630"/>
    </source>
</evidence>
<dbReference type="InterPro" id="IPR036188">
    <property type="entry name" value="FAD/NAD-bd_sf"/>
</dbReference>
<evidence type="ECO:0000256" key="3">
    <source>
        <dbReference type="ARBA" id="ARBA00022827"/>
    </source>
</evidence>
<dbReference type="PANTHER" id="PTHR46056">
    <property type="entry name" value="LONG-CHAIN-ALCOHOL OXIDASE"/>
    <property type="match status" value="1"/>
</dbReference>
<evidence type="ECO:0000313" key="9">
    <source>
        <dbReference type="Proteomes" id="UP000317265"/>
    </source>
</evidence>
<proteinExistence type="inferred from homology"/>
<evidence type="ECO:0000313" key="6">
    <source>
        <dbReference type="EMBL" id="RZN55492.1"/>
    </source>
</evidence>
<comment type="caution">
    <text evidence="7">The sequence shown here is derived from an EMBL/GenBank/DDBJ whole genome shotgun (WGS) entry which is preliminary data.</text>
</comment>
<keyword evidence="4" id="KW-0560">Oxidoreductase</keyword>
<feature type="domain" description="4Fe-4S ferredoxin-type" evidence="5">
    <location>
        <begin position="115"/>
        <end position="144"/>
    </location>
</feature>
<evidence type="ECO:0000313" key="8">
    <source>
        <dbReference type="Proteomes" id="UP000316080"/>
    </source>
</evidence>